<feature type="transmembrane region" description="Helical" evidence="9">
    <location>
        <begin position="344"/>
        <end position="365"/>
    </location>
</feature>
<feature type="transmembrane region" description="Helical" evidence="9">
    <location>
        <begin position="277"/>
        <end position="303"/>
    </location>
</feature>
<sequence>MTQTPTAPPGTDEALPPGASRLIALLVGSAFVVILNETIMSVALPSLMVDFGITAATAQWITTAFLLTMAVIIPITGYLISRFPLRLLFTVAMVSFSVGTLVAAVAPTFGLLVLGRVIQASGTAVMMPLLITTVLNLVPASRRGRMMGTISIVISVAPAIGPTVSGLVLANLTWRWMFWIVLPIALLALALGRLWVRDVTPVTGGRVDVVSVVLSAIGFAGLIYGLSSIGESATGDTLVAPWIPVLVGVVALAVFVRRQLQLRDRALLDLRAFASRTFSVAVLLVVAAMMALFGTLILLPIMLQDVLGLTTLETGLVLLPGGATMGLMAPLVGRAFDRVGPRPLVPPGALLASVALWLMSTFGATTATGTVVAVHVLLSVGIALMFTPLLTSALGSLPQHLYSHGSAIVSTVQQVAGAAGTALFITVMTRGAAAATEAGAGAARATELGVQDALVWGGVVSSVAVVLSLLVRGGGAAETPTAAPTAGPTEVDAPAEGTAEAAEAARR</sequence>
<dbReference type="NCBIfam" id="TIGR00711">
    <property type="entry name" value="efflux_EmrB"/>
    <property type="match status" value="1"/>
</dbReference>
<feature type="transmembrane region" description="Helical" evidence="9">
    <location>
        <begin position="60"/>
        <end position="80"/>
    </location>
</feature>
<evidence type="ECO:0000256" key="7">
    <source>
        <dbReference type="ARBA" id="ARBA00023136"/>
    </source>
</evidence>
<feature type="transmembrane region" description="Helical" evidence="9">
    <location>
        <begin position="415"/>
        <end position="433"/>
    </location>
</feature>
<dbReference type="RefSeq" id="WP_214055501.1">
    <property type="nucleotide sequence ID" value="NZ_CP075371.1"/>
</dbReference>
<dbReference type="CDD" id="cd17503">
    <property type="entry name" value="MFS_LmrB_MDR_like"/>
    <property type="match status" value="1"/>
</dbReference>
<dbReference type="InterPro" id="IPR020846">
    <property type="entry name" value="MFS_dom"/>
</dbReference>
<feature type="transmembrane region" description="Helical" evidence="9">
    <location>
        <begin position="315"/>
        <end position="332"/>
    </location>
</feature>
<dbReference type="InterPro" id="IPR036259">
    <property type="entry name" value="MFS_trans_sf"/>
</dbReference>
<dbReference type="PROSITE" id="PS50850">
    <property type="entry name" value="MFS"/>
    <property type="match status" value="1"/>
</dbReference>
<dbReference type="PRINTS" id="PR01036">
    <property type="entry name" value="TCRTETB"/>
</dbReference>
<feature type="transmembrane region" description="Helical" evidence="9">
    <location>
        <begin position="22"/>
        <end position="48"/>
    </location>
</feature>
<keyword evidence="6 9" id="KW-1133">Transmembrane helix</keyword>
<dbReference type="EMBL" id="CP075371">
    <property type="protein sequence ID" value="QVT79857.1"/>
    <property type="molecule type" value="Genomic_DNA"/>
</dbReference>
<feature type="transmembrane region" description="Helical" evidence="9">
    <location>
        <begin position="238"/>
        <end position="256"/>
    </location>
</feature>
<reference evidence="11 12" key="1">
    <citation type="submission" date="2021-05" db="EMBL/GenBank/DDBJ databases">
        <title>Complete genome of Nocardioides aquaticus KCTC 9944T isolated from meromictic and hypersaline Ekho Lake, Antarctica.</title>
        <authorList>
            <person name="Hwang K."/>
            <person name="Kim K.M."/>
            <person name="Choe H."/>
        </authorList>
    </citation>
    <scope>NUCLEOTIDE SEQUENCE [LARGE SCALE GENOMIC DNA]</scope>
    <source>
        <strain evidence="11 12">KCTC 9944</strain>
    </source>
</reference>
<accession>A0ABX8EH60</accession>
<dbReference type="SUPFAM" id="SSF103473">
    <property type="entry name" value="MFS general substrate transporter"/>
    <property type="match status" value="1"/>
</dbReference>
<dbReference type="PANTHER" id="PTHR42718">
    <property type="entry name" value="MAJOR FACILITATOR SUPERFAMILY MULTIDRUG TRANSPORTER MFSC"/>
    <property type="match status" value="1"/>
</dbReference>
<evidence type="ECO:0000256" key="6">
    <source>
        <dbReference type="ARBA" id="ARBA00022989"/>
    </source>
</evidence>
<name>A0ABX8EH60_9ACTN</name>
<gene>
    <name evidence="11" type="primary">emrB</name>
    <name evidence="11" type="ORF">ENKNEFLB_02247</name>
</gene>
<evidence type="ECO:0000313" key="12">
    <source>
        <dbReference type="Proteomes" id="UP000679307"/>
    </source>
</evidence>
<keyword evidence="5 9" id="KW-0812">Transmembrane</keyword>
<evidence type="ECO:0000256" key="8">
    <source>
        <dbReference type="SAM" id="MobiDB-lite"/>
    </source>
</evidence>
<evidence type="ECO:0000256" key="4">
    <source>
        <dbReference type="ARBA" id="ARBA00022475"/>
    </source>
</evidence>
<dbReference type="Gene3D" id="1.20.1250.20">
    <property type="entry name" value="MFS general substrate transporter like domains"/>
    <property type="match status" value="1"/>
</dbReference>
<feature type="transmembrane region" description="Helical" evidence="9">
    <location>
        <begin position="453"/>
        <end position="471"/>
    </location>
</feature>
<evidence type="ECO:0000259" key="10">
    <source>
        <dbReference type="PROSITE" id="PS50850"/>
    </source>
</evidence>
<evidence type="ECO:0000256" key="5">
    <source>
        <dbReference type="ARBA" id="ARBA00022692"/>
    </source>
</evidence>
<keyword evidence="4" id="KW-1003">Cell membrane</keyword>
<feature type="transmembrane region" description="Helical" evidence="9">
    <location>
        <begin position="371"/>
        <end position="394"/>
    </location>
</feature>
<comment type="subcellular location">
    <subcellularLocation>
        <location evidence="1">Cell membrane</location>
        <topology evidence="1">Multi-pass membrane protein</topology>
    </subcellularLocation>
</comment>
<feature type="transmembrane region" description="Helical" evidence="9">
    <location>
        <begin position="87"/>
        <end position="112"/>
    </location>
</feature>
<evidence type="ECO:0000256" key="3">
    <source>
        <dbReference type="ARBA" id="ARBA00022448"/>
    </source>
</evidence>
<evidence type="ECO:0000256" key="2">
    <source>
        <dbReference type="ARBA" id="ARBA00008537"/>
    </source>
</evidence>
<dbReference type="Gene3D" id="1.20.1720.10">
    <property type="entry name" value="Multidrug resistance protein D"/>
    <property type="match status" value="1"/>
</dbReference>
<evidence type="ECO:0000313" key="11">
    <source>
        <dbReference type="EMBL" id="QVT79857.1"/>
    </source>
</evidence>
<feature type="transmembrane region" description="Helical" evidence="9">
    <location>
        <begin position="207"/>
        <end position="226"/>
    </location>
</feature>
<keyword evidence="7 9" id="KW-0472">Membrane</keyword>
<dbReference type="PANTHER" id="PTHR42718:SF9">
    <property type="entry name" value="MAJOR FACILITATOR SUPERFAMILY MULTIDRUG TRANSPORTER MFSC"/>
    <property type="match status" value="1"/>
</dbReference>
<feature type="domain" description="Major facilitator superfamily (MFS) profile" evidence="10">
    <location>
        <begin position="22"/>
        <end position="476"/>
    </location>
</feature>
<organism evidence="11 12">
    <name type="scientific">Nocardioides aquaticus</name>
    <dbReference type="NCBI Taxonomy" id="160826"/>
    <lineage>
        <taxon>Bacteria</taxon>
        <taxon>Bacillati</taxon>
        <taxon>Actinomycetota</taxon>
        <taxon>Actinomycetes</taxon>
        <taxon>Propionibacteriales</taxon>
        <taxon>Nocardioidaceae</taxon>
        <taxon>Nocardioides</taxon>
    </lineage>
</organism>
<dbReference type="Pfam" id="PF07690">
    <property type="entry name" value="MFS_1"/>
    <property type="match status" value="1"/>
</dbReference>
<proteinExistence type="inferred from homology"/>
<dbReference type="InterPro" id="IPR004638">
    <property type="entry name" value="EmrB-like"/>
</dbReference>
<keyword evidence="12" id="KW-1185">Reference proteome</keyword>
<evidence type="ECO:0000256" key="9">
    <source>
        <dbReference type="SAM" id="Phobius"/>
    </source>
</evidence>
<dbReference type="Proteomes" id="UP000679307">
    <property type="component" value="Chromosome"/>
</dbReference>
<comment type="similarity">
    <text evidence="2">Belongs to the major facilitator superfamily. EmrB family.</text>
</comment>
<feature type="transmembrane region" description="Helical" evidence="9">
    <location>
        <begin position="118"/>
        <end position="138"/>
    </location>
</feature>
<protein>
    <submittedName>
        <fullName evidence="11">Multidrug export protein EmrB</fullName>
    </submittedName>
</protein>
<keyword evidence="3" id="KW-0813">Transport</keyword>
<dbReference type="InterPro" id="IPR011701">
    <property type="entry name" value="MFS"/>
</dbReference>
<feature type="region of interest" description="Disordered" evidence="8">
    <location>
        <begin position="477"/>
        <end position="507"/>
    </location>
</feature>
<feature type="transmembrane region" description="Helical" evidence="9">
    <location>
        <begin position="176"/>
        <end position="195"/>
    </location>
</feature>
<evidence type="ECO:0000256" key="1">
    <source>
        <dbReference type="ARBA" id="ARBA00004651"/>
    </source>
</evidence>
<feature type="transmembrane region" description="Helical" evidence="9">
    <location>
        <begin position="150"/>
        <end position="170"/>
    </location>
</feature>